<accession>A0AAU9LE88</accession>
<protein>
    <submittedName>
        <fullName evidence="1">Uncharacterized protein</fullName>
    </submittedName>
</protein>
<keyword evidence="2" id="KW-1185">Reference proteome</keyword>
<dbReference type="EMBL" id="CAKMRJ010000001">
    <property type="protein sequence ID" value="CAH1412750.1"/>
    <property type="molecule type" value="Genomic_DNA"/>
</dbReference>
<reference evidence="1 2" key="1">
    <citation type="submission" date="2022-01" db="EMBL/GenBank/DDBJ databases">
        <authorList>
            <person name="Xiong W."/>
            <person name="Schranz E."/>
        </authorList>
    </citation>
    <scope>NUCLEOTIDE SEQUENCE [LARGE SCALE GENOMIC DNA]</scope>
</reference>
<evidence type="ECO:0000313" key="2">
    <source>
        <dbReference type="Proteomes" id="UP001157418"/>
    </source>
</evidence>
<dbReference type="AlphaFoldDB" id="A0AAU9LE88"/>
<evidence type="ECO:0000313" key="1">
    <source>
        <dbReference type="EMBL" id="CAH1412750.1"/>
    </source>
</evidence>
<dbReference type="Proteomes" id="UP001157418">
    <property type="component" value="Unassembled WGS sequence"/>
</dbReference>
<proteinExistence type="predicted"/>
<gene>
    <name evidence="1" type="ORF">LVIROSA_LOCUS745</name>
</gene>
<sequence>MHYLKFPAEYQTNKHTLGWLIPARSRGITTPSMTSTDVHHLHNSLPVEESQPQIPHTDRYCCCFDSLLNCCYQQQEENHEEACRKATSPSPSVFLRSSSPWLRRAPPQNHHSFLFFVFATDRSRRRRRRQRHPSAGAPICDLLDHRHKPHLDFCFRSSSST</sequence>
<name>A0AAU9LE88_9ASTR</name>
<comment type="caution">
    <text evidence="1">The sequence shown here is derived from an EMBL/GenBank/DDBJ whole genome shotgun (WGS) entry which is preliminary data.</text>
</comment>
<organism evidence="1 2">
    <name type="scientific">Lactuca virosa</name>
    <dbReference type="NCBI Taxonomy" id="75947"/>
    <lineage>
        <taxon>Eukaryota</taxon>
        <taxon>Viridiplantae</taxon>
        <taxon>Streptophyta</taxon>
        <taxon>Embryophyta</taxon>
        <taxon>Tracheophyta</taxon>
        <taxon>Spermatophyta</taxon>
        <taxon>Magnoliopsida</taxon>
        <taxon>eudicotyledons</taxon>
        <taxon>Gunneridae</taxon>
        <taxon>Pentapetalae</taxon>
        <taxon>asterids</taxon>
        <taxon>campanulids</taxon>
        <taxon>Asterales</taxon>
        <taxon>Asteraceae</taxon>
        <taxon>Cichorioideae</taxon>
        <taxon>Cichorieae</taxon>
        <taxon>Lactucinae</taxon>
        <taxon>Lactuca</taxon>
    </lineage>
</organism>